<dbReference type="Gene3D" id="3.10.170.20">
    <property type="match status" value="1"/>
</dbReference>
<evidence type="ECO:0000313" key="17">
    <source>
        <dbReference type="RefSeq" id="XP_030043624.1"/>
    </source>
</evidence>
<dbReference type="CTD" id="100128908"/>
<dbReference type="PANTHER" id="PTHR10942:SF6">
    <property type="entry name" value="CILIATED LEFT-RIGHT ORGANIZER METALLOPEPTIDASE"/>
    <property type="match status" value="1"/>
</dbReference>
<name>A0A6P7X0F2_9AMPH</name>
<feature type="binding site" evidence="13">
    <location>
        <position position="252"/>
    </location>
    <ligand>
        <name>Zn(2+)</name>
        <dbReference type="ChEBI" id="CHEBI:29105"/>
        <note>catalytic</note>
    </ligand>
</feature>
<keyword evidence="5 13" id="KW-0479">Metal-binding</keyword>
<evidence type="ECO:0000256" key="12">
    <source>
        <dbReference type="PIRSR" id="PIRSR601577-1"/>
    </source>
</evidence>
<evidence type="ECO:0000256" key="11">
    <source>
        <dbReference type="ARBA" id="ARBA00023136"/>
    </source>
</evidence>
<reference evidence="17" key="1">
    <citation type="submission" date="2025-08" db="UniProtKB">
        <authorList>
            <consortium name="RefSeq"/>
        </authorList>
    </citation>
    <scope>IDENTIFICATION</scope>
</reference>
<dbReference type="InterPro" id="IPR001577">
    <property type="entry name" value="Peptidase_M8"/>
</dbReference>
<evidence type="ECO:0000256" key="10">
    <source>
        <dbReference type="ARBA" id="ARBA00023049"/>
    </source>
</evidence>
<evidence type="ECO:0000256" key="8">
    <source>
        <dbReference type="ARBA" id="ARBA00022833"/>
    </source>
</evidence>
<evidence type="ECO:0000256" key="5">
    <source>
        <dbReference type="ARBA" id="ARBA00022723"/>
    </source>
</evidence>
<evidence type="ECO:0000256" key="4">
    <source>
        <dbReference type="ARBA" id="ARBA00022692"/>
    </source>
</evidence>
<dbReference type="GeneID" id="115458010"/>
<evidence type="ECO:0000256" key="2">
    <source>
        <dbReference type="ARBA" id="ARBA00005860"/>
    </source>
</evidence>
<comment type="cofactor">
    <cofactor evidence="13 14">
        <name>Zn(2+)</name>
        <dbReference type="ChEBI" id="CHEBI:29105"/>
    </cofactor>
    <text evidence="13 14">Binds 1 zinc ion per subunit.</text>
</comment>
<comment type="similarity">
    <text evidence="2 14">Belongs to the peptidase M8 family.</text>
</comment>
<keyword evidence="10 13" id="KW-0482">Metalloprotease</keyword>
<dbReference type="GO" id="GO:0004222">
    <property type="term" value="F:metalloendopeptidase activity"/>
    <property type="evidence" value="ECO:0007669"/>
    <property type="project" value="UniProtKB-UniRule"/>
</dbReference>
<dbReference type="FunFam" id="3.90.132.10:FF:000002">
    <property type="entry name" value="Leishmanolysin like peptidase 2"/>
    <property type="match status" value="1"/>
</dbReference>
<keyword evidence="16" id="KW-1185">Reference proteome</keyword>
<evidence type="ECO:0000256" key="6">
    <source>
        <dbReference type="ARBA" id="ARBA00022729"/>
    </source>
</evidence>
<evidence type="ECO:0000256" key="1">
    <source>
        <dbReference type="ARBA" id="ARBA00004479"/>
    </source>
</evidence>
<evidence type="ECO:0000256" key="3">
    <source>
        <dbReference type="ARBA" id="ARBA00022670"/>
    </source>
</evidence>
<dbReference type="AlphaFoldDB" id="A0A6P7X0F2"/>
<evidence type="ECO:0000313" key="16">
    <source>
        <dbReference type="Proteomes" id="UP000515156"/>
    </source>
</evidence>
<dbReference type="KEGG" id="muo:115458010"/>
<protein>
    <recommendedName>
        <fullName evidence="14">Leishmanolysin-like peptidase</fullName>
        <ecNumber evidence="14">3.4.24.-</ecNumber>
    </recommendedName>
</protein>
<sequence length="716" mass="79026">MQSVRPRAKHACHSFLSLLTFSLAASRCIHDAVQREINVLHLHPFSPPAEQRFTHRAPRALSESQTLPIRIRTWYPPAETVQLNPQQKGSLEAALREVTQTIAGVLAVNHVPGRLLLTRDINKYCRSVWRNPIAENYNRCGYLNPNYHSETCLEVTIPDDHLAGFSIWLESGSVPREVVKHDGAGVPDADFLLYAKVANTEKCNQEPSVIAYASYCQLDPTGRPVAGAIMFCYARLASNTLDHQDLVQVSLHEVFHALGFSRGLFNKWKDCSHAPSVGVNCSSRARITNTDEMGQVRIFTSTIIQKMGEHLGAQERGLGAPLENKDAVAPGLPSSHWEARVLQGSLMLATLGPVHLTQLDDITLAAFADMGWYQVNTSTGKRLVWGQGEGHTFGLTTTCKNSTSGFFCTGNGSGCHYLHLDKGMCSSDDFLDGCRMYKPLTVGSECWKAENAVNAEHGYGEIYHKSSRCFFSTLIQENASAVTVTGRCYRHRCTAENTYQVQVEGSAWLDCPAGGSIQVPGYQGLLSCPNRGLCHDFQDRGTSGLGESVLEDNPGSAIKDGMSGQKVFIFQIHFQGPPFDRTHWLQITTGLTEALANSSAIPRCHFQQPTLTPSLLFTVELWVSEECPERQAGMLRHKLDQTFHKPWVYRDKSYTPVGTRFVEDPDPTSPERHLVTVLLCAVTSILLLVSTAVGAFVYHHHKAAGQRVGDASRIPL</sequence>
<keyword evidence="7 14" id="KW-0378">Hydrolase</keyword>
<keyword evidence="11 15" id="KW-0472">Membrane</keyword>
<dbReference type="EC" id="3.4.24.-" evidence="14"/>
<keyword evidence="6 14" id="KW-0732">Signal</keyword>
<dbReference type="GO" id="GO:0005737">
    <property type="term" value="C:cytoplasm"/>
    <property type="evidence" value="ECO:0007669"/>
    <property type="project" value="TreeGrafter"/>
</dbReference>
<dbReference type="Pfam" id="PF01457">
    <property type="entry name" value="Peptidase_M8"/>
    <property type="match status" value="2"/>
</dbReference>
<dbReference type="Gene3D" id="2.30.34.10">
    <property type="entry name" value="Leishmanolysin domain 4"/>
    <property type="match status" value="1"/>
</dbReference>
<keyword evidence="8 13" id="KW-0862">Zinc</keyword>
<feature type="transmembrane region" description="Helical" evidence="15">
    <location>
        <begin position="674"/>
        <end position="698"/>
    </location>
</feature>
<dbReference type="GO" id="GO:0046872">
    <property type="term" value="F:metal ion binding"/>
    <property type="evidence" value="ECO:0007669"/>
    <property type="project" value="UniProtKB-KW"/>
</dbReference>
<comment type="subcellular location">
    <subcellularLocation>
        <location evidence="1">Membrane</location>
        <topology evidence="1">Single-pass type I membrane protein</topology>
    </subcellularLocation>
</comment>
<evidence type="ECO:0000256" key="14">
    <source>
        <dbReference type="RuleBase" id="RU366077"/>
    </source>
</evidence>
<feature type="binding site" evidence="13">
    <location>
        <position position="336"/>
    </location>
    <ligand>
        <name>Zn(2+)</name>
        <dbReference type="ChEBI" id="CHEBI:29105"/>
        <note>catalytic</note>
    </ligand>
</feature>
<proteinExistence type="inferred from homology"/>
<dbReference type="InParanoid" id="A0A6P7X0F2"/>
<gene>
    <name evidence="17" type="primary">LMLN2</name>
</gene>
<feature type="chain" id="PRO_5028504695" description="Leishmanolysin-like peptidase" evidence="14">
    <location>
        <begin position="25"/>
        <end position="716"/>
    </location>
</feature>
<dbReference type="OrthoDB" id="527990at2759"/>
<keyword evidence="4 15" id="KW-0812">Transmembrane</keyword>
<keyword evidence="9 15" id="KW-1133">Transmembrane helix</keyword>
<dbReference type="GO" id="GO:0006508">
    <property type="term" value="P:proteolysis"/>
    <property type="evidence" value="ECO:0007669"/>
    <property type="project" value="UniProtKB-KW"/>
</dbReference>
<evidence type="ECO:0000256" key="15">
    <source>
        <dbReference type="SAM" id="Phobius"/>
    </source>
</evidence>
<feature type="active site" evidence="12">
    <location>
        <position position="253"/>
    </location>
</feature>
<organism evidence="16 17">
    <name type="scientific">Microcaecilia unicolor</name>
    <dbReference type="NCBI Taxonomy" id="1415580"/>
    <lineage>
        <taxon>Eukaryota</taxon>
        <taxon>Metazoa</taxon>
        <taxon>Chordata</taxon>
        <taxon>Craniata</taxon>
        <taxon>Vertebrata</taxon>
        <taxon>Euteleostomi</taxon>
        <taxon>Amphibia</taxon>
        <taxon>Gymnophiona</taxon>
        <taxon>Siphonopidae</taxon>
        <taxon>Microcaecilia</taxon>
    </lineage>
</organism>
<dbReference type="PANTHER" id="PTHR10942">
    <property type="entry name" value="LEISHMANOLYSIN-LIKE PEPTIDASE"/>
    <property type="match status" value="1"/>
</dbReference>
<dbReference type="Proteomes" id="UP000515156">
    <property type="component" value="Chromosome 14"/>
</dbReference>
<dbReference type="GO" id="GO:0016020">
    <property type="term" value="C:membrane"/>
    <property type="evidence" value="ECO:0007669"/>
    <property type="project" value="UniProtKB-SubCell"/>
</dbReference>
<evidence type="ECO:0000256" key="13">
    <source>
        <dbReference type="PIRSR" id="PIRSR601577-2"/>
    </source>
</evidence>
<dbReference type="GO" id="GO:0007155">
    <property type="term" value="P:cell adhesion"/>
    <property type="evidence" value="ECO:0007669"/>
    <property type="project" value="InterPro"/>
</dbReference>
<dbReference type="RefSeq" id="XP_030043624.1">
    <property type="nucleotide sequence ID" value="XM_030187764.1"/>
</dbReference>
<accession>A0A6P7X0F2</accession>
<feature type="binding site" evidence="13">
    <location>
        <position position="256"/>
    </location>
    <ligand>
        <name>Zn(2+)</name>
        <dbReference type="ChEBI" id="CHEBI:29105"/>
        <note>catalytic</note>
    </ligand>
</feature>
<evidence type="ECO:0000256" key="7">
    <source>
        <dbReference type="ARBA" id="ARBA00022801"/>
    </source>
</evidence>
<keyword evidence="3 14" id="KW-0645">Protease</keyword>
<feature type="signal peptide" evidence="14">
    <location>
        <begin position="1"/>
        <end position="24"/>
    </location>
</feature>
<dbReference type="Gene3D" id="3.90.132.10">
    <property type="entry name" value="Leishmanolysin , domain 2"/>
    <property type="match status" value="1"/>
</dbReference>
<dbReference type="SUPFAM" id="SSF55486">
    <property type="entry name" value="Metalloproteases ('zincins'), catalytic domain"/>
    <property type="match status" value="1"/>
</dbReference>
<evidence type="ECO:0000256" key="9">
    <source>
        <dbReference type="ARBA" id="ARBA00022989"/>
    </source>
</evidence>
<dbReference type="FunCoup" id="A0A6P7X0F2">
    <property type="interactions" value="17"/>
</dbReference>